<feature type="domain" description="S-adenosylmethionine synthetase C-terminal" evidence="3">
    <location>
        <begin position="42"/>
        <end position="76"/>
    </location>
</feature>
<dbReference type="GO" id="GO:0006556">
    <property type="term" value="P:S-adenosylmethionine biosynthetic process"/>
    <property type="evidence" value="ECO:0007669"/>
    <property type="project" value="InterPro"/>
</dbReference>
<dbReference type="SUPFAM" id="SSF55973">
    <property type="entry name" value="S-adenosylmethionine synthetase"/>
    <property type="match status" value="1"/>
</dbReference>
<accession>A0A7K5ADR3</accession>
<organism evidence="4 5">
    <name type="scientific">Centropus unirufus</name>
    <dbReference type="NCBI Taxonomy" id="1118519"/>
    <lineage>
        <taxon>Eukaryota</taxon>
        <taxon>Metazoa</taxon>
        <taxon>Chordata</taxon>
        <taxon>Craniata</taxon>
        <taxon>Vertebrata</taxon>
        <taxon>Euteleostomi</taxon>
        <taxon>Archelosauria</taxon>
        <taxon>Archosauria</taxon>
        <taxon>Dinosauria</taxon>
        <taxon>Saurischia</taxon>
        <taxon>Theropoda</taxon>
        <taxon>Coelurosauria</taxon>
        <taxon>Aves</taxon>
        <taxon>Neognathae</taxon>
        <taxon>Neoaves</taxon>
        <taxon>Otidimorphae</taxon>
        <taxon>Cuculiformes</taxon>
        <taxon>Centropidae</taxon>
        <taxon>Centropus</taxon>
    </lineage>
</organism>
<dbReference type="InterPro" id="IPR022630">
    <property type="entry name" value="S-AdoMet_synt_C"/>
</dbReference>
<dbReference type="OrthoDB" id="5852090at2759"/>
<dbReference type="AlphaFoldDB" id="A0A7K5ADR3"/>
<dbReference type="GO" id="GO:0046872">
    <property type="term" value="F:metal ion binding"/>
    <property type="evidence" value="ECO:0007669"/>
    <property type="project" value="UniProtKB-KW"/>
</dbReference>
<comment type="caution">
    <text evidence="4">The sequence shown here is derived from an EMBL/GenBank/DDBJ whole genome shotgun (WGS) entry which is preliminary data.</text>
</comment>
<feature type="region of interest" description="Disordered" evidence="2">
    <location>
        <begin position="11"/>
        <end position="33"/>
    </location>
</feature>
<feature type="non-terminal residue" evidence="4">
    <location>
        <position position="1"/>
    </location>
</feature>
<sequence length="83" mass="9192">WSFPDILGIVGAGGGHGGAAAEPPPKPGREGASAHSRLLFTEFRTYVYSRDLDLKKPLYQRTAAYGHFGRDSFPWEVPKKLKY</sequence>
<dbReference type="Proteomes" id="UP000517892">
    <property type="component" value="Unassembled WGS sequence"/>
</dbReference>
<feature type="non-terminal residue" evidence="4">
    <location>
        <position position="83"/>
    </location>
</feature>
<protein>
    <submittedName>
        <fullName evidence="4">METK2 synthase</fullName>
    </submittedName>
</protein>
<evidence type="ECO:0000313" key="4">
    <source>
        <dbReference type="EMBL" id="NWR81464.1"/>
    </source>
</evidence>
<dbReference type="Gene3D" id="3.30.300.10">
    <property type="match status" value="1"/>
</dbReference>
<proteinExistence type="predicted"/>
<dbReference type="GO" id="GO:0004478">
    <property type="term" value="F:methionine adenosyltransferase activity"/>
    <property type="evidence" value="ECO:0007669"/>
    <property type="project" value="InterPro"/>
</dbReference>
<keyword evidence="1" id="KW-0479">Metal-binding</keyword>
<evidence type="ECO:0000256" key="2">
    <source>
        <dbReference type="SAM" id="MobiDB-lite"/>
    </source>
</evidence>
<dbReference type="InterPro" id="IPR022636">
    <property type="entry name" value="S-AdoMet_synthetase_sfam"/>
</dbReference>
<evidence type="ECO:0000313" key="5">
    <source>
        <dbReference type="Proteomes" id="UP000517892"/>
    </source>
</evidence>
<keyword evidence="5" id="KW-1185">Reference proteome</keyword>
<evidence type="ECO:0000256" key="1">
    <source>
        <dbReference type="ARBA" id="ARBA00022723"/>
    </source>
</evidence>
<gene>
    <name evidence="4" type="primary">Mat2a_1</name>
    <name evidence="4" type="ORF">CENUNI_R15455</name>
</gene>
<reference evidence="4 5" key="1">
    <citation type="submission" date="2019-09" db="EMBL/GenBank/DDBJ databases">
        <title>Bird 10,000 Genomes (B10K) Project - Family phase.</title>
        <authorList>
            <person name="Zhang G."/>
        </authorList>
    </citation>
    <scope>NUCLEOTIDE SEQUENCE [LARGE SCALE GENOMIC DNA]</scope>
    <source>
        <strain evidence="4">B10K-DU-017-25</strain>
        <tissue evidence="4">Mixed tissue sample</tissue>
    </source>
</reference>
<dbReference type="EMBL" id="VYZI01001646">
    <property type="protein sequence ID" value="NWR81464.1"/>
    <property type="molecule type" value="Genomic_DNA"/>
</dbReference>
<evidence type="ECO:0000259" key="3">
    <source>
        <dbReference type="Pfam" id="PF02773"/>
    </source>
</evidence>
<dbReference type="Pfam" id="PF02773">
    <property type="entry name" value="S-AdoMet_synt_C"/>
    <property type="match status" value="1"/>
</dbReference>
<name>A0A7K5ADR3_9AVES</name>